<dbReference type="InterPro" id="IPR011993">
    <property type="entry name" value="PH-like_dom_sf"/>
</dbReference>
<feature type="region of interest" description="Disordered" evidence="1">
    <location>
        <begin position="524"/>
        <end position="575"/>
    </location>
</feature>
<dbReference type="Gene3D" id="1.10.840.10">
    <property type="entry name" value="Ras guanine-nucleotide exchange factors catalytic domain"/>
    <property type="match status" value="1"/>
</dbReference>
<dbReference type="PROSITE" id="PS50009">
    <property type="entry name" value="RASGEF_CAT"/>
    <property type="match status" value="1"/>
</dbReference>
<dbReference type="InterPro" id="IPR001895">
    <property type="entry name" value="RASGEF_cat_dom"/>
</dbReference>
<dbReference type="GO" id="GO:0005085">
    <property type="term" value="F:guanyl-nucleotide exchange factor activity"/>
    <property type="evidence" value="ECO:0007669"/>
    <property type="project" value="InterPro"/>
</dbReference>
<dbReference type="Pfam" id="PF00169">
    <property type="entry name" value="PH"/>
    <property type="match status" value="1"/>
</dbReference>
<dbReference type="GO" id="GO:0005886">
    <property type="term" value="C:plasma membrane"/>
    <property type="evidence" value="ECO:0007669"/>
    <property type="project" value="TreeGrafter"/>
</dbReference>
<evidence type="ECO:0000256" key="1">
    <source>
        <dbReference type="SAM" id="MobiDB-lite"/>
    </source>
</evidence>
<dbReference type="PANTHER" id="PTHR23113:SF368">
    <property type="entry name" value="CELL DIVISION CONTROL PROTEIN 25"/>
    <property type="match status" value="1"/>
</dbReference>
<dbReference type="SMART" id="SM00147">
    <property type="entry name" value="RasGEF"/>
    <property type="match status" value="1"/>
</dbReference>
<dbReference type="Pfam" id="PF00617">
    <property type="entry name" value="RasGEF"/>
    <property type="match status" value="1"/>
</dbReference>
<feature type="region of interest" description="Disordered" evidence="1">
    <location>
        <begin position="1"/>
        <end position="147"/>
    </location>
</feature>
<dbReference type="Gene3D" id="2.30.29.30">
    <property type="entry name" value="Pleckstrin-homology domain (PH domain)/Phosphotyrosine-binding domain (PTB)"/>
    <property type="match status" value="1"/>
</dbReference>
<accession>A0A0P5ZV29</accession>
<dbReference type="OrthoDB" id="10254377at2759"/>
<feature type="compositionally biased region" description="Low complexity" evidence="1">
    <location>
        <begin position="552"/>
        <end position="575"/>
    </location>
</feature>
<feature type="compositionally biased region" description="Low complexity" evidence="1">
    <location>
        <begin position="40"/>
        <end position="56"/>
    </location>
</feature>
<dbReference type="InterPro" id="IPR023578">
    <property type="entry name" value="Ras_GEF_dom_sf"/>
</dbReference>
<proteinExistence type="predicted"/>
<dbReference type="GO" id="GO:0007265">
    <property type="term" value="P:Ras protein signal transduction"/>
    <property type="evidence" value="ECO:0007669"/>
    <property type="project" value="TreeGrafter"/>
</dbReference>
<dbReference type="STRING" id="35525.A0A0P5ZV29"/>
<sequence>MMAKMKYSEIPRDLSSDSIAAYRLAQGSPDRDKWKRNSSEGRGSPESGTSSSDSPPVRLFHQQLSSRRSTSAFRSHCLGSRKESPEPQDEVDGNGDAFVRAGSNQRQCEMDQQQRRSSRRGASPAQPTPYMLHHSLPRSAGAKSSSLPASARSGLSVMLCVDGSAMEHHADCPVQSIVNVSAESVAAQLTLLVVPVFQKIQPEELTSCGWCKSNKLELAPNVVAMTRHFNHVSFWTVQEILNEPNVRARADIVSHFIRIAKKLHELNNLHTLMAVVSALRSAPIYRLQKTWATVAKKDVQLLERLADLFSDHNNSEKLRQHMDSLKLPCVPYLGLFLSDVNFIDVAHPHHGGLESQRRQLQMNNLLRILANYQQSDYSFLPVKNHVMEYLRSAKYIEELQKLLEDDQYKLSLKLEPSTPPSSTGSKESFYDVKTAMGQLNVSPKKAASVRKSAGTSDGSSAGHGVKFVPGHTKSRSLGTNIFRNGPNHAPSYLKENEAGSGIWRHSLANHGFDSTLRNLIDDSVQEESTTTTTTSSCGMNSSPRHSLHGELDPSPSNNNDNHSVQGSDHSLSGLDSPLPPPPIRCCCIQGCVRKKAVLKDGRRPAVSAWQRYWIQLSGSNLLFYQPKHLRGSDRSDFRRRPFKAVSITGWSVERHHSPRHPDSVLLTNTQKGDAYKLRIVCPDAIEDWLNLLMLAIETPAESSDDAENLMSFE</sequence>
<dbReference type="SUPFAM" id="SSF48366">
    <property type="entry name" value="Ras GEF"/>
    <property type="match status" value="1"/>
</dbReference>
<comment type="caution">
    <text evidence="2">The sequence shown here is derived from an EMBL/GenBank/DDBJ whole genome shotgun (WGS) entry which is preliminary data.</text>
</comment>
<reference evidence="2 3" key="1">
    <citation type="submission" date="2016-03" db="EMBL/GenBank/DDBJ databases">
        <title>EvidentialGene: Evidence-directed Construction of Genes on Genomes.</title>
        <authorList>
            <person name="Gilbert D.G."/>
            <person name="Choi J.-H."/>
            <person name="Mockaitis K."/>
            <person name="Colbourne J."/>
            <person name="Pfrender M."/>
        </authorList>
    </citation>
    <scope>NUCLEOTIDE SEQUENCE [LARGE SCALE GENOMIC DNA]</scope>
    <source>
        <strain evidence="2 3">Xinb3</strain>
        <tissue evidence="2">Complete organism</tissue>
    </source>
</reference>
<dbReference type="SMART" id="SM00233">
    <property type="entry name" value="PH"/>
    <property type="match status" value="1"/>
</dbReference>
<gene>
    <name evidence="2" type="ORF">APZ42_014596</name>
</gene>
<protein>
    <submittedName>
        <fullName evidence="2">Ral guanine nucleotide exchange factor</fullName>
    </submittedName>
</protein>
<keyword evidence="3" id="KW-1185">Reference proteome</keyword>
<organism evidence="2 3">
    <name type="scientific">Daphnia magna</name>
    <dbReference type="NCBI Taxonomy" id="35525"/>
    <lineage>
        <taxon>Eukaryota</taxon>
        <taxon>Metazoa</taxon>
        <taxon>Ecdysozoa</taxon>
        <taxon>Arthropoda</taxon>
        <taxon>Crustacea</taxon>
        <taxon>Branchiopoda</taxon>
        <taxon>Diplostraca</taxon>
        <taxon>Cladocera</taxon>
        <taxon>Anomopoda</taxon>
        <taxon>Daphniidae</taxon>
        <taxon>Daphnia</taxon>
    </lineage>
</organism>
<evidence type="ECO:0000313" key="3">
    <source>
        <dbReference type="Proteomes" id="UP000076858"/>
    </source>
</evidence>
<dbReference type="InterPro" id="IPR001849">
    <property type="entry name" value="PH_domain"/>
</dbReference>
<feature type="compositionally biased region" description="Basic and acidic residues" evidence="1">
    <location>
        <begin position="1"/>
        <end position="15"/>
    </location>
</feature>
<dbReference type="Proteomes" id="UP000076858">
    <property type="component" value="Unassembled WGS sequence"/>
</dbReference>
<dbReference type="EMBL" id="LRGB01000446">
    <property type="protein sequence ID" value="KZS19093.1"/>
    <property type="molecule type" value="Genomic_DNA"/>
</dbReference>
<dbReference type="AlphaFoldDB" id="A0A0P5ZV29"/>
<dbReference type="InterPro" id="IPR036964">
    <property type="entry name" value="RASGEF_cat_dom_sf"/>
</dbReference>
<dbReference type="PROSITE" id="PS50003">
    <property type="entry name" value="PH_DOMAIN"/>
    <property type="match status" value="1"/>
</dbReference>
<name>A0A0P5ZV29_9CRUS</name>
<dbReference type="CDD" id="cd00155">
    <property type="entry name" value="RasGEF"/>
    <property type="match status" value="1"/>
</dbReference>
<feature type="region of interest" description="Disordered" evidence="1">
    <location>
        <begin position="441"/>
        <end position="477"/>
    </location>
</feature>
<dbReference type="PANTHER" id="PTHR23113">
    <property type="entry name" value="GUANINE NUCLEOTIDE EXCHANGE FACTOR"/>
    <property type="match status" value="1"/>
</dbReference>
<feature type="compositionally biased region" description="Polar residues" evidence="1">
    <location>
        <begin position="62"/>
        <end position="73"/>
    </location>
</feature>
<dbReference type="InterPro" id="IPR008937">
    <property type="entry name" value="Ras-like_GEF"/>
</dbReference>
<dbReference type="CDD" id="cd13310">
    <property type="entry name" value="PH_RalGPS1_2"/>
    <property type="match status" value="1"/>
</dbReference>
<evidence type="ECO:0000313" key="2">
    <source>
        <dbReference type="EMBL" id="KZS19093.1"/>
    </source>
</evidence>
<feature type="compositionally biased region" description="Basic and acidic residues" evidence="1">
    <location>
        <begin position="29"/>
        <end position="39"/>
    </location>
</feature>
<dbReference type="SUPFAM" id="SSF50729">
    <property type="entry name" value="PH domain-like"/>
    <property type="match status" value="1"/>
</dbReference>